<proteinExistence type="predicted"/>
<dbReference type="EMBL" id="ADMC01000025">
    <property type="protein sequence ID" value="EHP46610.1"/>
    <property type="molecule type" value="Genomic_DNA"/>
</dbReference>
<gene>
    <name evidence="1" type="ORF">HMPREF9449_02227</name>
</gene>
<dbReference type="GeneID" id="98069772"/>
<dbReference type="Proteomes" id="UP000004892">
    <property type="component" value="Unassembled WGS sequence"/>
</dbReference>
<evidence type="ECO:0000313" key="2">
    <source>
        <dbReference type="Proteomes" id="UP000004892"/>
    </source>
</evidence>
<protein>
    <submittedName>
        <fullName evidence="1">Uncharacterized protein</fullName>
    </submittedName>
</protein>
<keyword evidence="2" id="KW-1185">Reference proteome</keyword>
<dbReference type="AlphaFoldDB" id="H1DIJ8"/>
<reference evidence="1 2" key="1">
    <citation type="submission" date="2012-01" db="EMBL/GenBank/DDBJ databases">
        <title>The Genome Sequence of Odoribacter laneus YIT 12061.</title>
        <authorList>
            <consortium name="The Broad Institute Genome Sequencing Platform"/>
            <person name="Earl A."/>
            <person name="Ward D."/>
            <person name="Feldgarden M."/>
            <person name="Gevers D."/>
            <person name="Morotomi M."/>
            <person name="Young S.K."/>
            <person name="Zeng Q."/>
            <person name="Gargeya S."/>
            <person name="Fitzgerald M."/>
            <person name="Haas B."/>
            <person name="Abouelleil A."/>
            <person name="Alvarado L."/>
            <person name="Arachchi H.M."/>
            <person name="Berlin A."/>
            <person name="Chapman S.B."/>
            <person name="Gearin G."/>
            <person name="Goldberg J."/>
            <person name="Griggs A."/>
            <person name="Gujja S."/>
            <person name="Hansen M."/>
            <person name="Heiman D."/>
            <person name="Howarth C."/>
            <person name="Larimer J."/>
            <person name="Lui A."/>
            <person name="MacDonald P.J.P."/>
            <person name="McCowen C."/>
            <person name="Montmayeur A."/>
            <person name="Murphy C."/>
            <person name="Neiman D."/>
            <person name="Pearson M."/>
            <person name="Priest M."/>
            <person name="Roberts A."/>
            <person name="Saif S."/>
            <person name="Shea T."/>
            <person name="Sisk P."/>
            <person name="Stolte C."/>
            <person name="Sykes S."/>
            <person name="Wortman J."/>
            <person name="Nusbaum C."/>
            <person name="Birren B."/>
        </authorList>
    </citation>
    <scope>NUCLEOTIDE SEQUENCE [LARGE SCALE GENOMIC DNA]</scope>
    <source>
        <strain evidence="1 2">YIT 12061</strain>
    </source>
</reference>
<comment type="caution">
    <text evidence="1">The sequence shown here is derived from an EMBL/GenBank/DDBJ whole genome shotgun (WGS) entry which is preliminary data.</text>
</comment>
<sequence>MTLAERLDNRKDKVMTEEDILRISFQFIDENPDVYWNEVPEELLKCWHVIVPLDKYLANSYEEKYEYKIFIYALQKYCERKNIMIPSEKVIPLFCTFQMILMLPYIKRYSGEKRPVFRIFDFGFLLDDQ</sequence>
<evidence type="ECO:0000313" key="1">
    <source>
        <dbReference type="EMBL" id="EHP46610.1"/>
    </source>
</evidence>
<dbReference type="RefSeq" id="WP_009137374.1">
    <property type="nucleotide sequence ID" value="NZ_JH594596.1"/>
</dbReference>
<accession>H1DIJ8</accession>
<organism evidence="1 2">
    <name type="scientific">Odoribacter laneus YIT 12061</name>
    <dbReference type="NCBI Taxonomy" id="742817"/>
    <lineage>
        <taxon>Bacteria</taxon>
        <taxon>Pseudomonadati</taxon>
        <taxon>Bacteroidota</taxon>
        <taxon>Bacteroidia</taxon>
        <taxon>Bacteroidales</taxon>
        <taxon>Odoribacteraceae</taxon>
        <taxon>Odoribacter</taxon>
    </lineage>
</organism>
<name>H1DIJ8_9BACT</name>
<dbReference type="PATRIC" id="fig|742817.3.peg.2383"/>
<dbReference type="HOGENOM" id="CLU_2106472_0_0_10"/>